<evidence type="ECO:0000256" key="8">
    <source>
        <dbReference type="ARBA" id="ARBA00022989"/>
    </source>
</evidence>
<name>A0A8S0SEP4_OLEEU</name>
<dbReference type="EC" id="2.3.2.27" evidence="3"/>
<keyword evidence="7" id="KW-0862">Zinc</keyword>
<dbReference type="GO" id="GO:0061630">
    <property type="term" value="F:ubiquitin protein ligase activity"/>
    <property type="evidence" value="ECO:0007669"/>
    <property type="project" value="UniProtKB-EC"/>
</dbReference>
<evidence type="ECO:0000256" key="9">
    <source>
        <dbReference type="ARBA" id="ARBA00023136"/>
    </source>
</evidence>
<dbReference type="PANTHER" id="PTHR46905">
    <property type="entry name" value="RING-H2 FINGER PROTEIN ATL78"/>
    <property type="match status" value="1"/>
</dbReference>
<dbReference type="AlphaFoldDB" id="A0A8S0SEP4"/>
<keyword evidence="9 11" id="KW-0472">Membrane</keyword>
<comment type="catalytic activity">
    <reaction evidence="1">
        <text>S-ubiquitinyl-[E2 ubiquitin-conjugating enzyme]-L-cysteine + [acceptor protein]-L-lysine = [E2 ubiquitin-conjugating enzyme]-L-cysteine + N(6)-ubiquitinyl-[acceptor protein]-L-lysine.</text>
        <dbReference type="EC" id="2.3.2.27"/>
    </reaction>
</comment>
<feature type="transmembrane region" description="Helical" evidence="11">
    <location>
        <begin position="65"/>
        <end position="89"/>
    </location>
</feature>
<evidence type="ECO:0000256" key="10">
    <source>
        <dbReference type="ARBA" id="ARBA00024209"/>
    </source>
</evidence>
<accession>A0A8S0SEP4</accession>
<sequence length="264" mass="29214">MKLKSVYFLGEAAEIAEFNTHLTPPMPAAGRVAPPPGAAAKCDGDAHNCPWWPYTSSKDFKANTVVILMVLIIALICALSFNAAIRYIIRMHCCRRRRDSQQSSEENQDVEMARPKTVLGSGEAAEIAEFNTHLTPPMPAAGRVAPPPGAAAKCDGDAHNCPWWPYTSSKDFKANTVVILMVLIIALICALSFNAAIRYIIRMHCCRRRRDSQQSSEENQDVEMARPKTVLGSGTYFQLSRLKANSFISCFQNFRRSLFCVTPA</sequence>
<organism evidence="12 13">
    <name type="scientific">Olea europaea subsp. europaea</name>
    <dbReference type="NCBI Taxonomy" id="158383"/>
    <lineage>
        <taxon>Eukaryota</taxon>
        <taxon>Viridiplantae</taxon>
        <taxon>Streptophyta</taxon>
        <taxon>Embryophyta</taxon>
        <taxon>Tracheophyta</taxon>
        <taxon>Spermatophyta</taxon>
        <taxon>Magnoliopsida</taxon>
        <taxon>eudicotyledons</taxon>
        <taxon>Gunneridae</taxon>
        <taxon>Pentapetalae</taxon>
        <taxon>asterids</taxon>
        <taxon>lamiids</taxon>
        <taxon>Lamiales</taxon>
        <taxon>Oleaceae</taxon>
        <taxon>Oleeae</taxon>
        <taxon>Olea</taxon>
    </lineage>
</organism>
<proteinExistence type="inferred from homology"/>
<protein>
    <recommendedName>
        <fullName evidence="3">RING-type E3 ubiquitin transferase</fullName>
        <ecNumber evidence="3">2.3.2.27</ecNumber>
    </recommendedName>
</protein>
<evidence type="ECO:0000256" key="3">
    <source>
        <dbReference type="ARBA" id="ARBA00012483"/>
    </source>
</evidence>
<reference evidence="12 13" key="1">
    <citation type="submission" date="2019-12" db="EMBL/GenBank/DDBJ databases">
        <authorList>
            <person name="Alioto T."/>
            <person name="Alioto T."/>
            <person name="Gomez Garrido J."/>
        </authorList>
    </citation>
    <scope>NUCLEOTIDE SEQUENCE [LARGE SCALE GENOMIC DNA]</scope>
</reference>
<evidence type="ECO:0000256" key="7">
    <source>
        <dbReference type="ARBA" id="ARBA00022833"/>
    </source>
</evidence>
<feature type="transmembrane region" description="Helical" evidence="11">
    <location>
        <begin position="177"/>
        <end position="201"/>
    </location>
</feature>
<keyword evidence="13" id="KW-1185">Reference proteome</keyword>
<comment type="subcellular location">
    <subcellularLocation>
        <location evidence="2">Membrane</location>
        <topology evidence="2">Single-pass membrane protein</topology>
    </subcellularLocation>
</comment>
<keyword evidence="8 11" id="KW-1133">Transmembrane helix</keyword>
<evidence type="ECO:0000256" key="1">
    <source>
        <dbReference type="ARBA" id="ARBA00000900"/>
    </source>
</evidence>
<evidence type="ECO:0000256" key="11">
    <source>
        <dbReference type="SAM" id="Phobius"/>
    </source>
</evidence>
<evidence type="ECO:0000256" key="2">
    <source>
        <dbReference type="ARBA" id="ARBA00004167"/>
    </source>
</evidence>
<evidence type="ECO:0000313" key="12">
    <source>
        <dbReference type="EMBL" id="CAA2990158.1"/>
    </source>
</evidence>
<keyword evidence="6" id="KW-0479">Metal-binding</keyword>
<comment type="caution">
    <text evidence="12">The sequence shown here is derived from an EMBL/GenBank/DDBJ whole genome shotgun (WGS) entry which is preliminary data.</text>
</comment>
<dbReference type="GO" id="GO:0016020">
    <property type="term" value="C:membrane"/>
    <property type="evidence" value="ECO:0007669"/>
    <property type="project" value="UniProtKB-SubCell"/>
</dbReference>
<dbReference type="PANTHER" id="PTHR46905:SF1">
    <property type="entry name" value="RING-TYPE E3 UBIQUITIN TRANSFERASE"/>
    <property type="match status" value="1"/>
</dbReference>
<gene>
    <name evidence="12" type="ORF">OLEA9_A089408</name>
</gene>
<dbReference type="EMBL" id="CACTIH010004212">
    <property type="protein sequence ID" value="CAA2990158.1"/>
    <property type="molecule type" value="Genomic_DNA"/>
</dbReference>
<comment type="similarity">
    <text evidence="10">Belongs to the RING-type zinc finger family. ATL subfamily.</text>
</comment>
<dbReference type="Gramene" id="OE9A089408T1">
    <property type="protein sequence ID" value="OE9A089408C1"/>
    <property type="gene ID" value="OE9A089408"/>
</dbReference>
<dbReference type="GO" id="GO:0046872">
    <property type="term" value="F:metal ion binding"/>
    <property type="evidence" value="ECO:0007669"/>
    <property type="project" value="UniProtKB-KW"/>
</dbReference>
<keyword evidence="4" id="KW-0808">Transferase</keyword>
<evidence type="ECO:0000256" key="5">
    <source>
        <dbReference type="ARBA" id="ARBA00022692"/>
    </source>
</evidence>
<keyword evidence="5 11" id="KW-0812">Transmembrane</keyword>
<evidence type="ECO:0000256" key="4">
    <source>
        <dbReference type="ARBA" id="ARBA00022679"/>
    </source>
</evidence>
<dbReference type="GO" id="GO:0016567">
    <property type="term" value="P:protein ubiquitination"/>
    <property type="evidence" value="ECO:0007669"/>
    <property type="project" value="InterPro"/>
</dbReference>
<dbReference type="InterPro" id="IPR044602">
    <property type="entry name" value="ATL10/ATL72-79-like"/>
</dbReference>
<evidence type="ECO:0000256" key="6">
    <source>
        <dbReference type="ARBA" id="ARBA00022723"/>
    </source>
</evidence>
<evidence type="ECO:0000313" key="13">
    <source>
        <dbReference type="Proteomes" id="UP000594638"/>
    </source>
</evidence>
<dbReference type="Proteomes" id="UP000594638">
    <property type="component" value="Unassembled WGS sequence"/>
</dbReference>